<accession>Q0CJ85</accession>
<dbReference type="EMBL" id="CH476602">
    <property type="protein sequence ID" value="EAU32793.1"/>
    <property type="molecule type" value="Genomic_DNA"/>
</dbReference>
<dbReference type="PANTHER" id="PTHR38797:SF4">
    <property type="entry name" value="NUCLEAR PORE COMPLEX PROTEIN NUP85"/>
    <property type="match status" value="1"/>
</dbReference>
<dbReference type="Proteomes" id="UP000007963">
    <property type="component" value="Unassembled WGS sequence"/>
</dbReference>
<dbReference type="VEuPathDB" id="FungiDB:ATEG_06249"/>
<organism evidence="1 2">
    <name type="scientific">Aspergillus terreus (strain NIH 2624 / FGSC A1156)</name>
    <dbReference type="NCBI Taxonomy" id="341663"/>
    <lineage>
        <taxon>Eukaryota</taxon>
        <taxon>Fungi</taxon>
        <taxon>Dikarya</taxon>
        <taxon>Ascomycota</taxon>
        <taxon>Pezizomycotina</taxon>
        <taxon>Eurotiomycetes</taxon>
        <taxon>Eurotiomycetidae</taxon>
        <taxon>Eurotiales</taxon>
        <taxon>Aspergillaceae</taxon>
        <taxon>Aspergillus</taxon>
        <taxon>Aspergillus subgen. Circumdati</taxon>
    </lineage>
</organism>
<dbReference type="OrthoDB" id="3350591at2759"/>
<dbReference type="HOGENOM" id="CLU_1073558_0_0_1"/>
<proteinExistence type="predicted"/>
<dbReference type="AlphaFoldDB" id="Q0CJ85"/>
<dbReference type="OMA" id="RWNGPDK"/>
<protein>
    <submittedName>
        <fullName evidence="1">Uncharacterized protein</fullName>
    </submittedName>
</protein>
<dbReference type="RefSeq" id="XP_001215427.1">
    <property type="nucleotide sequence ID" value="XM_001215427.1"/>
</dbReference>
<gene>
    <name evidence="1" type="ORF">ATEG_06249</name>
</gene>
<reference evidence="2" key="1">
    <citation type="submission" date="2005-09" db="EMBL/GenBank/DDBJ databases">
        <title>Annotation of the Aspergillus terreus NIH2624 genome.</title>
        <authorList>
            <person name="Birren B.W."/>
            <person name="Lander E.S."/>
            <person name="Galagan J.E."/>
            <person name="Nusbaum C."/>
            <person name="Devon K."/>
            <person name="Henn M."/>
            <person name="Ma L.-J."/>
            <person name="Jaffe D.B."/>
            <person name="Butler J."/>
            <person name="Alvarez P."/>
            <person name="Gnerre S."/>
            <person name="Grabherr M."/>
            <person name="Kleber M."/>
            <person name="Mauceli E.W."/>
            <person name="Brockman W."/>
            <person name="Rounsley S."/>
            <person name="Young S.K."/>
            <person name="LaButti K."/>
            <person name="Pushparaj V."/>
            <person name="DeCaprio D."/>
            <person name="Crawford M."/>
            <person name="Koehrsen M."/>
            <person name="Engels R."/>
            <person name="Montgomery P."/>
            <person name="Pearson M."/>
            <person name="Howarth C."/>
            <person name="Larson L."/>
            <person name="Luoma S."/>
            <person name="White J."/>
            <person name="Alvarado L."/>
            <person name="Kodira C.D."/>
            <person name="Zeng Q."/>
            <person name="Oleary S."/>
            <person name="Yandava C."/>
            <person name="Denning D.W."/>
            <person name="Nierman W.C."/>
            <person name="Milne T."/>
            <person name="Madden K."/>
        </authorList>
    </citation>
    <scope>NUCLEOTIDE SEQUENCE [LARGE SCALE GENOMIC DNA]</scope>
    <source>
        <strain evidence="2">NIH 2624 / FGSC A1156</strain>
    </source>
</reference>
<sequence length="259" mass="29164">MDDWAKNYLRTWQSDFADEPHAELYFRFSENVLSDLQRLPQEGPTNADAIYDKVSNPIIAAITSLPHPDLGLEYVQDVLFDAAISSPAGTSALANVTRLLIDNLPAPSKEKLEKGIASNTRERWNGPDKPDLGTKITECIEKWVSLNMFVAHLTRLHAPLWDYGVWTLDRAFNPQAGGYREDERVYHVPAAAAWIHVLGAEIYRWSLQGDPSGEKWEKWKLGFEAVSQSSDVFPADTREKAQMAFNSMRDMEGSIGPEI</sequence>
<dbReference type="InterPro" id="IPR053204">
    <property type="entry name" value="Oxopyrrolidines_Biosynth-assoc"/>
</dbReference>
<dbReference type="GeneID" id="4322373"/>
<dbReference type="PANTHER" id="PTHR38797">
    <property type="entry name" value="NUCLEAR PORE COMPLEX PROTEIN NUP85-RELATED"/>
    <property type="match status" value="1"/>
</dbReference>
<name>Q0CJ85_ASPTN</name>
<evidence type="ECO:0000313" key="2">
    <source>
        <dbReference type="Proteomes" id="UP000007963"/>
    </source>
</evidence>
<dbReference type="InterPro" id="IPR022085">
    <property type="entry name" value="OpdG"/>
</dbReference>
<dbReference type="Pfam" id="PF12311">
    <property type="entry name" value="DUF3632"/>
    <property type="match status" value="1"/>
</dbReference>
<evidence type="ECO:0000313" key="1">
    <source>
        <dbReference type="EMBL" id="EAU32793.1"/>
    </source>
</evidence>